<dbReference type="EMBL" id="BMUB01000046">
    <property type="protein sequence ID" value="GGV07675.1"/>
    <property type="molecule type" value="Genomic_DNA"/>
</dbReference>
<feature type="compositionally biased region" description="Low complexity" evidence="1">
    <location>
        <begin position="64"/>
        <end position="77"/>
    </location>
</feature>
<comment type="caution">
    <text evidence="2">The sequence shown here is derived from an EMBL/GenBank/DDBJ whole genome shotgun (WGS) entry which is preliminary data.</text>
</comment>
<proteinExistence type="predicted"/>
<organism evidence="2 3">
    <name type="scientific">Kitasatospora aureofaciens</name>
    <name type="common">Streptomyces aureofaciens</name>
    <dbReference type="NCBI Taxonomy" id="1894"/>
    <lineage>
        <taxon>Bacteria</taxon>
        <taxon>Bacillati</taxon>
        <taxon>Actinomycetota</taxon>
        <taxon>Actinomycetes</taxon>
        <taxon>Kitasatosporales</taxon>
        <taxon>Streptomycetaceae</taxon>
        <taxon>Kitasatospora</taxon>
    </lineage>
</organism>
<evidence type="ECO:0000256" key="1">
    <source>
        <dbReference type="SAM" id="MobiDB-lite"/>
    </source>
</evidence>
<reference evidence="2" key="1">
    <citation type="journal article" date="2014" name="Int. J. Syst. Evol. Microbiol.">
        <title>Complete genome sequence of Corynebacterium casei LMG S-19264T (=DSM 44701T), isolated from a smear-ripened cheese.</title>
        <authorList>
            <consortium name="US DOE Joint Genome Institute (JGI-PGF)"/>
            <person name="Walter F."/>
            <person name="Albersmeier A."/>
            <person name="Kalinowski J."/>
            <person name="Ruckert C."/>
        </authorList>
    </citation>
    <scope>NUCLEOTIDE SEQUENCE</scope>
    <source>
        <strain evidence="2">JCM 4434</strain>
    </source>
</reference>
<feature type="compositionally biased region" description="Gly residues" evidence="1">
    <location>
        <begin position="15"/>
        <end position="42"/>
    </location>
</feature>
<accession>A0A8H9HZR4</accession>
<protein>
    <submittedName>
        <fullName evidence="2">Uncharacterized protein</fullName>
    </submittedName>
</protein>
<sequence>MSQNDTDSPPPLPCSGGGVGEGPGDGAGVGIGRGGTLAGGEGMRPASWPDVPGSAFGGEGEGADGPAPGAGLGSACARGDMTRTTESIPIVATDIPIHGHHRQPGV</sequence>
<reference evidence="2" key="2">
    <citation type="submission" date="2020-09" db="EMBL/GenBank/DDBJ databases">
        <authorList>
            <person name="Sun Q."/>
            <person name="Ohkuma M."/>
        </authorList>
    </citation>
    <scope>NUCLEOTIDE SEQUENCE</scope>
    <source>
        <strain evidence="2">JCM 4434</strain>
    </source>
</reference>
<evidence type="ECO:0000313" key="2">
    <source>
        <dbReference type="EMBL" id="GGV07675.1"/>
    </source>
</evidence>
<feature type="region of interest" description="Disordered" evidence="1">
    <location>
        <begin position="1"/>
        <end position="77"/>
    </location>
</feature>
<name>A0A8H9HZR4_KITAU</name>
<gene>
    <name evidence="2" type="ORF">GCM10010502_73420</name>
</gene>
<dbReference type="Proteomes" id="UP000610124">
    <property type="component" value="Unassembled WGS sequence"/>
</dbReference>
<evidence type="ECO:0000313" key="3">
    <source>
        <dbReference type="Proteomes" id="UP000610124"/>
    </source>
</evidence>
<dbReference type="AlphaFoldDB" id="A0A8H9HZR4"/>